<evidence type="ECO:0000256" key="2">
    <source>
        <dbReference type="SAM" id="Phobius"/>
    </source>
</evidence>
<evidence type="ECO:0000256" key="1">
    <source>
        <dbReference type="SAM" id="MobiDB-lite"/>
    </source>
</evidence>
<feature type="compositionally biased region" description="Basic and acidic residues" evidence="1">
    <location>
        <begin position="534"/>
        <end position="559"/>
    </location>
</feature>
<organism evidence="3 4">
    <name type="scientific">Dimorphilus gyrociliatus</name>
    <dbReference type="NCBI Taxonomy" id="2664684"/>
    <lineage>
        <taxon>Eukaryota</taxon>
        <taxon>Metazoa</taxon>
        <taxon>Spiralia</taxon>
        <taxon>Lophotrochozoa</taxon>
        <taxon>Annelida</taxon>
        <taxon>Polychaeta</taxon>
        <taxon>Polychaeta incertae sedis</taxon>
        <taxon>Dinophilidae</taxon>
        <taxon>Dimorphilus</taxon>
    </lineage>
</organism>
<keyword evidence="2" id="KW-1133">Transmembrane helix</keyword>
<feature type="transmembrane region" description="Helical" evidence="2">
    <location>
        <begin position="6"/>
        <end position="33"/>
    </location>
</feature>
<accession>A0A7I8VKK5</accession>
<feature type="region of interest" description="Disordered" evidence="1">
    <location>
        <begin position="635"/>
        <end position="658"/>
    </location>
</feature>
<feature type="transmembrane region" description="Helical" evidence="2">
    <location>
        <begin position="402"/>
        <end position="419"/>
    </location>
</feature>
<dbReference type="EMBL" id="CAJFCJ010000006">
    <property type="protein sequence ID" value="CAD5116231.1"/>
    <property type="molecule type" value="Genomic_DNA"/>
</dbReference>
<feature type="transmembrane region" description="Helical" evidence="2">
    <location>
        <begin position="361"/>
        <end position="381"/>
    </location>
</feature>
<feature type="transmembrane region" description="Helical" evidence="2">
    <location>
        <begin position="425"/>
        <end position="452"/>
    </location>
</feature>
<evidence type="ECO:0000313" key="4">
    <source>
        <dbReference type="Proteomes" id="UP000549394"/>
    </source>
</evidence>
<dbReference type="AlphaFoldDB" id="A0A7I8VKK5"/>
<keyword evidence="2" id="KW-0812">Transmembrane</keyword>
<name>A0A7I8VKK5_9ANNE</name>
<keyword evidence="4" id="KW-1185">Reference proteome</keyword>
<evidence type="ECO:0000313" key="3">
    <source>
        <dbReference type="EMBL" id="CAD5116231.1"/>
    </source>
</evidence>
<reference evidence="3 4" key="1">
    <citation type="submission" date="2020-08" db="EMBL/GenBank/DDBJ databases">
        <authorList>
            <person name="Hejnol A."/>
        </authorList>
    </citation>
    <scope>NUCLEOTIDE SEQUENCE [LARGE SCALE GENOMIC DNA]</scope>
</reference>
<feature type="transmembrane region" description="Helical" evidence="2">
    <location>
        <begin position="329"/>
        <end position="349"/>
    </location>
</feature>
<feature type="compositionally biased region" description="Polar residues" evidence="1">
    <location>
        <begin position="636"/>
        <end position="651"/>
    </location>
</feature>
<proteinExistence type="predicted"/>
<gene>
    <name evidence="3" type="ORF">DGYR_LOCUS4873</name>
</gene>
<feature type="compositionally biased region" description="Polar residues" evidence="1">
    <location>
        <begin position="688"/>
        <end position="703"/>
    </location>
</feature>
<sequence>MEGTNASINLVICSYTMLILYVLFGIYILPLLLSFKVGKQSRTLINCSTVNSQDLIMKESTDKGNDRQTVKPLEKTINFSAFSILPVIYVCLLCGTISLQYVMYSVYRTPEILRPQVLNLDHPLMNYKRISGEFDSIGSYLNMTIVVDLGSDDSISWDFIEWASNSCNALKMNNYTTTVWKVRRCFMKELYTDIKQQCNNSNKYCQTREMIGNLSLAVIKRYPHKYLFMDHLLTDNTERGRNFYVLNLQLDYLIQSSFVEEECLRQNMIYEWNILRLAMPSNYPTTVHFPDFGFGVRRSLSWQPLASALLQLFSGTTASFFLKIDLRTGLIMVISILLASFSSIGLMLLMNNLITVLHVMAMPYMITIVCILHLLTLTVVVQFKGEQRVTRVLSAYKSVTNPSVTMIGTMSLITLFFSLTDSTQYIYSLFQIALITIIVAWIFIYCFFLPFINISSMPPSSLRDNLLRNKLSDVVSSEKSLAIPSNKDDEKEGKGKCINALSGDVISIIKGKRRKVGVYNLQIGGDMLIEPQDSIKEKENIDKQTTHIRIDPSDNDNKRRQNNSNNPRIFTDKIKSDLLTTGKDSDFIKRLTQALNDLKSKTDNGTKKVTDKEKKKDTFILKRRGTLERIAEEDWTGTNSSRPLNTSTLSLLSDPPEQPSPIAKQTFLGVKGKVRAHTRHSLLKRTTDSVSEMNDSDTNNDSYSMKAEKISPNSQSQTTVVSSWSTDHLEDANMALDKTESIM</sequence>
<feature type="region of interest" description="Disordered" evidence="1">
    <location>
        <begin position="686"/>
        <end position="718"/>
    </location>
</feature>
<feature type="transmembrane region" description="Helical" evidence="2">
    <location>
        <begin position="77"/>
        <end position="104"/>
    </location>
</feature>
<dbReference type="Proteomes" id="UP000549394">
    <property type="component" value="Unassembled WGS sequence"/>
</dbReference>
<feature type="region of interest" description="Disordered" evidence="1">
    <location>
        <begin position="534"/>
        <end position="570"/>
    </location>
</feature>
<dbReference type="SUPFAM" id="SSF82866">
    <property type="entry name" value="Multidrug efflux transporter AcrB transmembrane domain"/>
    <property type="match status" value="1"/>
</dbReference>
<comment type="caution">
    <text evidence="3">The sequence shown here is derived from an EMBL/GenBank/DDBJ whole genome shotgun (WGS) entry which is preliminary data.</text>
</comment>
<protein>
    <submittedName>
        <fullName evidence="3">Uncharacterized protein</fullName>
    </submittedName>
</protein>
<keyword evidence="2" id="KW-0472">Membrane</keyword>